<sequence length="382" mass="41186">MKTESQYLLAFEDCLRDCVSLVGGKSTGLGSMIRAGIPVPPGFAITTHAYRAMLTGSGIEAAIAELLDGADSEDIEGLEKTSRMIGDMIETSPMPADVESAIRAGYAELTALCSSEQDAGTDNPGLPVAVRSSATAEDLPGASFAGQQDTFLWVVGVDSVLDHVKRCWSSLYTARAIAYRIEQGYDHEKIYMSVCIQKMVNARAAGVMFTLNPINGDRSKVAVDASWGLGEAVASGEVTPDNYLVDKIAMRIVRRTVSSKAIEYRANPSERRVDLSDVPADRMDIPCISDDEILTLSRLARRVETHHGCPQDLEWAIDADLEPPNAIVLLQSRPETVWSGRDRVQVSSGDRSTMDYIVANLLTGVRLRHSSPDTDDGGGTAS</sequence>
<protein>
    <recommendedName>
        <fullName evidence="5">pyruvate, water dikinase</fullName>
        <ecNumber evidence="5">2.7.9.2</ecNumber>
    </recommendedName>
    <alternativeName>
        <fullName evidence="12">Pyruvate, water dikinase</fullName>
    </alternativeName>
</protein>
<evidence type="ECO:0000256" key="8">
    <source>
        <dbReference type="ARBA" id="ARBA00022741"/>
    </source>
</evidence>
<evidence type="ECO:0000256" key="13">
    <source>
        <dbReference type="ARBA" id="ARBA00047700"/>
    </source>
</evidence>
<dbReference type="EC" id="2.7.9.2" evidence="5"/>
<dbReference type="SUPFAM" id="SSF56059">
    <property type="entry name" value="Glutathione synthetase ATP-binding domain-like"/>
    <property type="match status" value="1"/>
</dbReference>
<accession>A0A3B0SCA5</accession>
<reference evidence="15" key="1">
    <citation type="submission" date="2018-06" db="EMBL/GenBank/DDBJ databases">
        <authorList>
            <person name="Zhirakovskaya E."/>
        </authorList>
    </citation>
    <scope>NUCLEOTIDE SEQUENCE</scope>
</reference>
<feature type="domain" description="Pyruvate phosphate dikinase AMP/ATP-binding" evidence="14">
    <location>
        <begin position="20"/>
        <end position="348"/>
    </location>
</feature>
<dbReference type="InterPro" id="IPR006319">
    <property type="entry name" value="PEP_synth"/>
</dbReference>
<dbReference type="UniPathway" id="UPA00138"/>
<dbReference type="Gene3D" id="3.30.1490.20">
    <property type="entry name" value="ATP-grasp fold, A domain"/>
    <property type="match status" value="1"/>
</dbReference>
<name>A0A3B0SCA5_9ZZZZ</name>
<evidence type="ECO:0000256" key="7">
    <source>
        <dbReference type="ARBA" id="ARBA00022723"/>
    </source>
</evidence>
<dbReference type="AlphaFoldDB" id="A0A3B0SCA5"/>
<evidence type="ECO:0000259" key="14">
    <source>
        <dbReference type="Pfam" id="PF01326"/>
    </source>
</evidence>
<evidence type="ECO:0000256" key="9">
    <source>
        <dbReference type="ARBA" id="ARBA00022777"/>
    </source>
</evidence>
<comment type="function">
    <text evidence="2">Catalyzes the phosphorylation of pyruvate to phosphoenolpyruvate.</text>
</comment>
<dbReference type="PANTHER" id="PTHR43030">
    <property type="entry name" value="PHOSPHOENOLPYRUVATE SYNTHASE"/>
    <property type="match status" value="1"/>
</dbReference>
<evidence type="ECO:0000256" key="11">
    <source>
        <dbReference type="ARBA" id="ARBA00022842"/>
    </source>
</evidence>
<dbReference type="GO" id="GO:0006094">
    <property type="term" value="P:gluconeogenesis"/>
    <property type="evidence" value="ECO:0007669"/>
    <property type="project" value="UniProtKB-UniPathway"/>
</dbReference>
<keyword evidence="10" id="KW-0067">ATP-binding</keyword>
<comment type="cofactor">
    <cofactor evidence="1">
        <name>Mg(2+)</name>
        <dbReference type="ChEBI" id="CHEBI:18420"/>
    </cofactor>
</comment>
<dbReference type="FunFam" id="3.30.1490.20:FF:000010">
    <property type="entry name" value="Phosphoenolpyruvate synthase"/>
    <property type="match status" value="1"/>
</dbReference>
<dbReference type="GO" id="GO:0046872">
    <property type="term" value="F:metal ion binding"/>
    <property type="evidence" value="ECO:0007669"/>
    <property type="project" value="UniProtKB-KW"/>
</dbReference>
<evidence type="ECO:0000313" key="15">
    <source>
        <dbReference type="EMBL" id="VAW03891.1"/>
    </source>
</evidence>
<dbReference type="InterPro" id="IPR002192">
    <property type="entry name" value="PPDK_AMP/ATP-bd"/>
</dbReference>
<keyword evidence="11" id="KW-0460">Magnesium</keyword>
<dbReference type="InterPro" id="IPR013815">
    <property type="entry name" value="ATP_grasp_subdomain_1"/>
</dbReference>
<dbReference type="EMBL" id="UOEK01000272">
    <property type="protein sequence ID" value="VAW03891.1"/>
    <property type="molecule type" value="Genomic_DNA"/>
</dbReference>
<dbReference type="PANTHER" id="PTHR43030:SF1">
    <property type="entry name" value="PHOSPHOENOLPYRUVATE SYNTHASE"/>
    <property type="match status" value="1"/>
</dbReference>
<dbReference type="GO" id="GO:0005524">
    <property type="term" value="F:ATP binding"/>
    <property type="evidence" value="ECO:0007669"/>
    <property type="project" value="UniProtKB-KW"/>
</dbReference>
<evidence type="ECO:0000256" key="5">
    <source>
        <dbReference type="ARBA" id="ARBA00011996"/>
    </source>
</evidence>
<evidence type="ECO:0000256" key="6">
    <source>
        <dbReference type="ARBA" id="ARBA00022679"/>
    </source>
</evidence>
<keyword evidence="9" id="KW-0418">Kinase</keyword>
<evidence type="ECO:0000256" key="10">
    <source>
        <dbReference type="ARBA" id="ARBA00022840"/>
    </source>
</evidence>
<evidence type="ECO:0000256" key="4">
    <source>
        <dbReference type="ARBA" id="ARBA00007837"/>
    </source>
</evidence>
<evidence type="ECO:0000256" key="3">
    <source>
        <dbReference type="ARBA" id="ARBA00004742"/>
    </source>
</evidence>
<keyword evidence="15" id="KW-0670">Pyruvate</keyword>
<dbReference type="Gene3D" id="3.30.470.20">
    <property type="entry name" value="ATP-grasp fold, B domain"/>
    <property type="match status" value="1"/>
</dbReference>
<dbReference type="Pfam" id="PF01326">
    <property type="entry name" value="PPDK_N"/>
    <property type="match status" value="1"/>
</dbReference>
<keyword evidence="8" id="KW-0547">Nucleotide-binding</keyword>
<comment type="catalytic activity">
    <reaction evidence="13">
        <text>pyruvate + ATP + H2O = phosphoenolpyruvate + AMP + phosphate + 2 H(+)</text>
        <dbReference type="Rhea" id="RHEA:11364"/>
        <dbReference type="ChEBI" id="CHEBI:15361"/>
        <dbReference type="ChEBI" id="CHEBI:15377"/>
        <dbReference type="ChEBI" id="CHEBI:15378"/>
        <dbReference type="ChEBI" id="CHEBI:30616"/>
        <dbReference type="ChEBI" id="CHEBI:43474"/>
        <dbReference type="ChEBI" id="CHEBI:58702"/>
        <dbReference type="ChEBI" id="CHEBI:456215"/>
        <dbReference type="EC" id="2.7.9.2"/>
    </reaction>
</comment>
<evidence type="ECO:0000256" key="1">
    <source>
        <dbReference type="ARBA" id="ARBA00001946"/>
    </source>
</evidence>
<dbReference type="GO" id="GO:0008986">
    <property type="term" value="F:pyruvate, water dikinase activity"/>
    <property type="evidence" value="ECO:0007669"/>
    <property type="project" value="UniProtKB-EC"/>
</dbReference>
<proteinExistence type="inferred from homology"/>
<gene>
    <name evidence="15" type="ORF">MNBD_ACTINO02-2518</name>
</gene>
<comment type="similarity">
    <text evidence="4">Belongs to the PEP-utilizing enzyme family.</text>
</comment>
<organism evidence="15">
    <name type="scientific">hydrothermal vent metagenome</name>
    <dbReference type="NCBI Taxonomy" id="652676"/>
    <lineage>
        <taxon>unclassified sequences</taxon>
        <taxon>metagenomes</taxon>
        <taxon>ecological metagenomes</taxon>
    </lineage>
</organism>
<keyword evidence="6 15" id="KW-0808">Transferase</keyword>
<evidence type="ECO:0000256" key="12">
    <source>
        <dbReference type="ARBA" id="ARBA00033470"/>
    </source>
</evidence>
<evidence type="ECO:0000256" key="2">
    <source>
        <dbReference type="ARBA" id="ARBA00002988"/>
    </source>
</evidence>
<comment type="pathway">
    <text evidence="3">Carbohydrate biosynthesis; gluconeogenesis.</text>
</comment>
<keyword evidence="7" id="KW-0479">Metal-binding</keyword>